<name>A0ABV5Y5D6_ARTRM</name>
<dbReference type="PANTHER" id="PTHR21499">
    <property type="entry name" value="ASPARTATE KINASE"/>
    <property type="match status" value="1"/>
</dbReference>
<gene>
    <name evidence="20" type="ORF">ACFFP1_22330</name>
</gene>
<dbReference type="InterPro" id="IPR001341">
    <property type="entry name" value="Asp_kinase"/>
</dbReference>
<dbReference type="Pfam" id="PF22468">
    <property type="entry name" value="ACT_9"/>
    <property type="match status" value="1"/>
</dbReference>
<keyword evidence="12" id="KW-0067">ATP-binding</keyword>
<dbReference type="SUPFAM" id="SSF53633">
    <property type="entry name" value="Carbamate kinase-like"/>
    <property type="match status" value="1"/>
</dbReference>
<dbReference type="Gene3D" id="3.30.2130.10">
    <property type="entry name" value="VC0802-like"/>
    <property type="match status" value="1"/>
</dbReference>
<evidence type="ECO:0000256" key="8">
    <source>
        <dbReference type="ARBA" id="ARBA00022605"/>
    </source>
</evidence>
<dbReference type="EMBL" id="JBHMBC010000040">
    <property type="protein sequence ID" value="MFB9822213.1"/>
    <property type="molecule type" value="Genomic_DNA"/>
</dbReference>
<evidence type="ECO:0000256" key="7">
    <source>
        <dbReference type="ARBA" id="ARBA00016273"/>
    </source>
</evidence>
<proteinExistence type="inferred from homology"/>
<dbReference type="NCBIfam" id="NF005154">
    <property type="entry name" value="PRK06635.1-2"/>
    <property type="match status" value="1"/>
</dbReference>
<dbReference type="Gene3D" id="3.40.1160.10">
    <property type="entry name" value="Acetylglutamate kinase-like"/>
    <property type="match status" value="1"/>
</dbReference>
<dbReference type="Proteomes" id="UP001589702">
    <property type="component" value="Unassembled WGS sequence"/>
</dbReference>
<keyword evidence="10" id="KW-0547">Nucleotide-binding</keyword>
<dbReference type="PROSITE" id="PS51671">
    <property type="entry name" value="ACT"/>
    <property type="match status" value="1"/>
</dbReference>
<evidence type="ECO:0000313" key="21">
    <source>
        <dbReference type="Proteomes" id="UP001589702"/>
    </source>
</evidence>
<keyword evidence="8 17" id="KW-0028">Amino-acid biosynthesis</keyword>
<dbReference type="InterPro" id="IPR054352">
    <property type="entry name" value="ACT_Aspartokinase"/>
</dbReference>
<reference evidence="20 21" key="1">
    <citation type="submission" date="2024-09" db="EMBL/GenBank/DDBJ databases">
        <authorList>
            <person name="Sun Q."/>
            <person name="Mori K."/>
        </authorList>
    </citation>
    <scope>NUCLEOTIDE SEQUENCE [LARGE SCALE GENOMIC DNA]</scope>
    <source>
        <strain evidence="20 21">JCM 1334</strain>
    </source>
</reference>
<dbReference type="Pfam" id="PF00696">
    <property type="entry name" value="AA_kinase"/>
    <property type="match status" value="1"/>
</dbReference>
<feature type="region of interest" description="Disordered" evidence="18">
    <location>
        <begin position="473"/>
        <end position="493"/>
    </location>
</feature>
<comment type="catalytic activity">
    <reaction evidence="15 16">
        <text>L-aspartate + ATP = 4-phospho-L-aspartate + ADP</text>
        <dbReference type="Rhea" id="RHEA:23776"/>
        <dbReference type="ChEBI" id="CHEBI:29991"/>
        <dbReference type="ChEBI" id="CHEBI:30616"/>
        <dbReference type="ChEBI" id="CHEBI:57535"/>
        <dbReference type="ChEBI" id="CHEBI:456216"/>
        <dbReference type="EC" id="2.7.2.4"/>
    </reaction>
</comment>
<evidence type="ECO:0000256" key="2">
    <source>
        <dbReference type="ARBA" id="ARBA00004766"/>
    </source>
</evidence>
<dbReference type="InterPro" id="IPR041740">
    <property type="entry name" value="AKii-LysC-BS"/>
</dbReference>
<dbReference type="InterPro" id="IPR005260">
    <property type="entry name" value="Asp_kin_monofn"/>
</dbReference>
<dbReference type="CDD" id="cd04913">
    <property type="entry name" value="ACT_AKii-LysC-BS-like_1"/>
    <property type="match status" value="1"/>
</dbReference>
<dbReference type="PROSITE" id="PS00324">
    <property type="entry name" value="ASPARTOKINASE"/>
    <property type="match status" value="1"/>
</dbReference>
<comment type="caution">
    <text evidence="20">The sequence shown here is derived from an EMBL/GenBank/DDBJ whole genome shotgun (WGS) entry which is preliminary data.</text>
</comment>
<evidence type="ECO:0000256" key="17">
    <source>
        <dbReference type="RuleBase" id="RU004249"/>
    </source>
</evidence>
<protein>
    <recommendedName>
        <fullName evidence="7 16">Aspartokinase</fullName>
        <ecNumber evidence="6 16">2.7.2.4</ecNumber>
    </recommendedName>
</protein>
<comment type="pathway">
    <text evidence="3 17">Amino-acid biosynthesis; L-methionine biosynthesis via de novo pathway; L-homoserine from L-aspartate: step 1/3.</text>
</comment>
<dbReference type="GO" id="GO:0004072">
    <property type="term" value="F:aspartate kinase activity"/>
    <property type="evidence" value="ECO:0007669"/>
    <property type="project" value="UniProtKB-EC"/>
</dbReference>
<organism evidence="20 21">
    <name type="scientific">Arthrobacter ramosus</name>
    <dbReference type="NCBI Taxonomy" id="1672"/>
    <lineage>
        <taxon>Bacteria</taxon>
        <taxon>Bacillati</taxon>
        <taxon>Actinomycetota</taxon>
        <taxon>Actinomycetes</taxon>
        <taxon>Micrococcales</taxon>
        <taxon>Micrococcaceae</taxon>
        <taxon>Arthrobacter</taxon>
    </lineage>
</organism>
<evidence type="ECO:0000256" key="15">
    <source>
        <dbReference type="ARBA" id="ARBA00047872"/>
    </source>
</evidence>
<accession>A0ABV5Y5D6</accession>
<dbReference type="InterPro" id="IPR036393">
    <property type="entry name" value="AceGlu_kinase-like_sf"/>
</dbReference>
<evidence type="ECO:0000313" key="20">
    <source>
        <dbReference type="EMBL" id="MFB9822213.1"/>
    </source>
</evidence>
<dbReference type="NCBIfam" id="TIGR00657">
    <property type="entry name" value="asp_kinases"/>
    <property type="match status" value="1"/>
</dbReference>
<dbReference type="CDD" id="cd04261">
    <property type="entry name" value="AAK_AKii-LysC-BS"/>
    <property type="match status" value="1"/>
</dbReference>
<feature type="domain" description="ACT" evidence="19">
    <location>
        <begin position="322"/>
        <end position="398"/>
    </location>
</feature>
<dbReference type="PANTHER" id="PTHR21499:SF3">
    <property type="entry name" value="ASPARTOKINASE"/>
    <property type="match status" value="1"/>
</dbReference>
<evidence type="ECO:0000256" key="12">
    <source>
        <dbReference type="ARBA" id="ARBA00022840"/>
    </source>
</evidence>
<evidence type="ECO:0000256" key="1">
    <source>
        <dbReference type="ARBA" id="ARBA00002843"/>
    </source>
</evidence>
<keyword evidence="11 16" id="KW-0418">Kinase</keyword>
<dbReference type="InterPro" id="IPR018042">
    <property type="entry name" value="Aspartate_kinase_CS"/>
</dbReference>
<dbReference type="SUPFAM" id="SSF55021">
    <property type="entry name" value="ACT-like"/>
    <property type="match status" value="2"/>
</dbReference>
<comment type="pathway">
    <text evidence="4 17">Amino-acid biosynthesis; L-threonine biosynthesis; L-threonine from L-aspartate: step 1/5.</text>
</comment>
<evidence type="ECO:0000259" key="19">
    <source>
        <dbReference type="PROSITE" id="PS51671"/>
    </source>
</evidence>
<feature type="region of interest" description="Disordered" evidence="18">
    <location>
        <begin position="1"/>
        <end position="26"/>
    </location>
</feature>
<keyword evidence="13" id="KW-0220">Diaminopimelate biosynthesis</keyword>
<dbReference type="RefSeq" id="WP_308193819.1">
    <property type="nucleotide sequence ID" value="NZ_BAAAWN010000001.1"/>
</dbReference>
<keyword evidence="9 16" id="KW-0808">Transferase</keyword>
<dbReference type="NCBIfam" id="NF005155">
    <property type="entry name" value="PRK06635.1-4"/>
    <property type="match status" value="1"/>
</dbReference>
<evidence type="ECO:0000256" key="16">
    <source>
        <dbReference type="RuleBase" id="RU003448"/>
    </source>
</evidence>
<evidence type="ECO:0000256" key="4">
    <source>
        <dbReference type="ARBA" id="ARBA00005139"/>
    </source>
</evidence>
<dbReference type="InterPro" id="IPR002912">
    <property type="entry name" value="ACT_dom"/>
</dbReference>
<evidence type="ECO:0000256" key="13">
    <source>
        <dbReference type="ARBA" id="ARBA00022915"/>
    </source>
</evidence>
<comment type="pathway">
    <text evidence="2 17">Amino-acid biosynthesis; L-lysine biosynthesis via DAP pathway; (S)-tetrahydrodipicolinate from L-aspartate: step 1/4.</text>
</comment>
<keyword evidence="21" id="KW-1185">Reference proteome</keyword>
<comment type="function">
    <text evidence="1">Catalyzes the phosphorylation of the beta-carboxyl group of aspartic acid with ATP to yield 4-phospho-L-aspartate, which is involved in the branched biosynthetic pathway leading to the biosynthesis of amino acids lysine, threonine, isoleucine and methionine.</text>
</comment>
<dbReference type="InterPro" id="IPR045865">
    <property type="entry name" value="ACT-like_dom_sf"/>
</dbReference>
<dbReference type="PIRSF" id="PIRSF000726">
    <property type="entry name" value="Asp_kin"/>
    <property type="match status" value="1"/>
</dbReference>
<evidence type="ECO:0000256" key="10">
    <source>
        <dbReference type="ARBA" id="ARBA00022741"/>
    </source>
</evidence>
<evidence type="ECO:0000256" key="5">
    <source>
        <dbReference type="ARBA" id="ARBA00010122"/>
    </source>
</evidence>
<evidence type="ECO:0000256" key="6">
    <source>
        <dbReference type="ARBA" id="ARBA00013059"/>
    </source>
</evidence>
<dbReference type="InterPro" id="IPR001048">
    <property type="entry name" value="Asp/Glu/Uridylate_kinase"/>
</dbReference>
<sequence>MYQQTVSIRDVPADSQHPEVDGPERFPGLEQMALRTRTKLRARDLIVQKYGGSSVADAAAIKRVARRIAETREAGHPLVVVVSAMGDTTDELLDLAVSLSPSPPAGELDTLLTTGERISVTALAIALADLGVPSRTFSGKKAGLITDGIHGKAHIVNVDPHHIRACLKREEIAIVAGFQGKGLKKKEVTTLGRGGSDITAVALAAALGAGMCEIYTDVDGVYTADPRVVPRARKIDVISNEEMLELAASGSKVVHARSLEYAGRFGVPIHVRSSFNRGIGTLILPGRDQEAEWDHKPVWERAPAVEQPVVSAVLCDKSVAKLTLIGVADGVGKSAEIFGLLADERAQVEMAVQNTSSARAGGSDISLAVPDRDGFRVRAALSAAQVAIGFVDLQYDGQIGRLSLIGLGMRTDAQVFSRLFKALSDAGAEIELISASDVRIDVAVRAAVLEDAQRAVRLAFGLDHPGQDQAGLNHAGLNHAGLNQSGEEATKAP</sequence>
<evidence type="ECO:0000256" key="14">
    <source>
        <dbReference type="ARBA" id="ARBA00023154"/>
    </source>
</evidence>
<evidence type="ECO:0000256" key="9">
    <source>
        <dbReference type="ARBA" id="ARBA00022679"/>
    </source>
</evidence>
<evidence type="ECO:0000256" key="11">
    <source>
        <dbReference type="ARBA" id="ARBA00022777"/>
    </source>
</evidence>
<dbReference type="EC" id="2.7.2.4" evidence="6 16"/>
<keyword evidence="14" id="KW-0457">Lysine biosynthesis</keyword>
<comment type="similarity">
    <text evidence="5 16">Belongs to the aspartokinase family.</text>
</comment>
<evidence type="ECO:0000256" key="3">
    <source>
        <dbReference type="ARBA" id="ARBA00004986"/>
    </source>
</evidence>
<evidence type="ECO:0000256" key="18">
    <source>
        <dbReference type="SAM" id="MobiDB-lite"/>
    </source>
</evidence>